<keyword evidence="2 12" id="KW-0639">Primosome</keyword>
<dbReference type="PANTHER" id="PTHR30313">
    <property type="entry name" value="DNA PRIMASE"/>
    <property type="match status" value="1"/>
</dbReference>
<sequence>MSFPPEFLNELRDRLAVSEIVGRRVRLQRKGREFQGLCPFHNEKTPSFTVNDDKGFYHCFGCGAHGDVITFAMNTEALSFPEAIEKLAQMAGLQVPVQHPEERARDQKRRTLEEVMEAACRWYERNLRLPVGKQAMEYLKGRGLDEATLKRFRLGYAPNERSALKAHLVAEGFEEALIIEGGLHKPAEEASDRPGERARGAIDYFRDRVIFPITDRRGRVIGFGGRVMGDGQPKYLNSPETPLFHKGQVLYGLAQAREAAGKAGSVLVTEGYMDVIGLAMGGFDYAVAPLGTALTEEQILQLWKLAPEPVLCFDGDSAGQRAAARAAERALSLLKPGYSLRFVTLPAKEDPDSLIRKQGPAAMRRLIDEAAPMVTALWRIEQAKLQNETPEQLALLRQTLEEHAAKIADRTVQGFYRAALLRQMDEAYPALAELMGEATPTPAAGVRPAGDADLGGYRQGYGDGYEDGHLQGYRRGWRDRPSGKYNPRARRREPETQADLAAKHIERTGSRRFAFALRSRRSEQILLAALINHPALIDEFSEAVSLLPFADAELDRLREEILHVPASVSDLDVPHVESHLIAQGYSTALERLRSPEVEETARFIGASASADRARSVLQELLSRASAQAELEAQLAEAQAALAGEMTEENWTRMESLRQALQELVTGPDFGDQAFADVSAGSRNGGRGSGQQS</sequence>
<reference evidence="17 18" key="1">
    <citation type="submission" date="2018-10" db="EMBL/GenBank/DDBJ databases">
        <title>Comparative analysis of microorganisms from saline springs in Andes Mountain Range, Colombia.</title>
        <authorList>
            <person name="Rubin E."/>
        </authorList>
    </citation>
    <scope>NUCLEOTIDE SEQUENCE [LARGE SCALE GENOMIC DNA]</scope>
    <source>
        <strain evidence="17 18">USBA 36</strain>
    </source>
</reference>
<evidence type="ECO:0000256" key="11">
    <source>
        <dbReference type="ARBA" id="ARBA00023163"/>
    </source>
</evidence>
<dbReference type="GO" id="GO:0003677">
    <property type="term" value="F:DNA binding"/>
    <property type="evidence" value="ECO:0007669"/>
    <property type="project" value="UniProtKB-KW"/>
</dbReference>
<dbReference type="FunFam" id="3.90.580.10:FF:000001">
    <property type="entry name" value="DNA primase"/>
    <property type="match status" value="1"/>
</dbReference>
<accession>A0A420WAN5</accession>
<evidence type="ECO:0000313" key="17">
    <source>
        <dbReference type="EMBL" id="RKQ68074.1"/>
    </source>
</evidence>
<dbReference type="GO" id="GO:0005737">
    <property type="term" value="C:cytoplasm"/>
    <property type="evidence" value="ECO:0007669"/>
    <property type="project" value="TreeGrafter"/>
</dbReference>
<dbReference type="EC" id="2.7.7.101" evidence="12"/>
<comment type="cofactor">
    <cofactor evidence="12 13 14">
        <name>Zn(2+)</name>
        <dbReference type="ChEBI" id="CHEBI:29105"/>
    </cofactor>
    <text evidence="12 13 14">Binds 1 zinc ion per monomer.</text>
</comment>
<keyword evidence="1 12" id="KW-0240">DNA-directed RNA polymerase</keyword>
<dbReference type="CDD" id="cd03364">
    <property type="entry name" value="TOPRIM_DnaG_primases"/>
    <property type="match status" value="1"/>
</dbReference>
<feature type="compositionally biased region" description="Gly residues" evidence="15">
    <location>
        <begin position="682"/>
        <end position="692"/>
    </location>
</feature>
<dbReference type="PROSITE" id="PS50880">
    <property type="entry name" value="TOPRIM"/>
    <property type="match status" value="1"/>
</dbReference>
<dbReference type="EMBL" id="RBIG01000004">
    <property type="protein sequence ID" value="RKQ68074.1"/>
    <property type="molecule type" value="Genomic_DNA"/>
</dbReference>
<dbReference type="InterPro" id="IPR002694">
    <property type="entry name" value="Znf_CHC2"/>
</dbReference>
<evidence type="ECO:0000256" key="7">
    <source>
        <dbReference type="ARBA" id="ARBA00022771"/>
    </source>
</evidence>
<keyword evidence="6 12" id="KW-0479">Metal-binding</keyword>
<evidence type="ECO:0000256" key="1">
    <source>
        <dbReference type="ARBA" id="ARBA00022478"/>
    </source>
</evidence>
<dbReference type="FunFam" id="3.90.980.10:FF:000001">
    <property type="entry name" value="DNA primase"/>
    <property type="match status" value="1"/>
</dbReference>
<dbReference type="Proteomes" id="UP000277424">
    <property type="component" value="Unassembled WGS sequence"/>
</dbReference>
<dbReference type="Pfam" id="PF01807">
    <property type="entry name" value="Zn_ribbon_DnaG"/>
    <property type="match status" value="1"/>
</dbReference>
<dbReference type="Pfam" id="PF08275">
    <property type="entry name" value="DNAG_N"/>
    <property type="match status" value="1"/>
</dbReference>
<comment type="similarity">
    <text evidence="12 13">Belongs to the DnaG primase family.</text>
</comment>
<dbReference type="GO" id="GO:0006269">
    <property type="term" value="P:DNA replication, synthesis of primer"/>
    <property type="evidence" value="ECO:0007669"/>
    <property type="project" value="UniProtKB-UniRule"/>
</dbReference>
<dbReference type="FunFam" id="3.40.1360.10:FF:000002">
    <property type="entry name" value="DNA primase"/>
    <property type="match status" value="1"/>
</dbReference>
<dbReference type="SUPFAM" id="SSF57783">
    <property type="entry name" value="Zinc beta-ribbon"/>
    <property type="match status" value="1"/>
</dbReference>
<organism evidence="17 18">
    <name type="scientific">Oceanibaculum indicum</name>
    <dbReference type="NCBI Taxonomy" id="526216"/>
    <lineage>
        <taxon>Bacteria</taxon>
        <taxon>Pseudomonadati</taxon>
        <taxon>Pseudomonadota</taxon>
        <taxon>Alphaproteobacteria</taxon>
        <taxon>Rhodospirillales</taxon>
        <taxon>Oceanibaculaceae</taxon>
        <taxon>Oceanibaculum</taxon>
    </lineage>
</organism>
<dbReference type="Gene3D" id="3.40.1360.10">
    <property type="match status" value="1"/>
</dbReference>
<dbReference type="PIRSF" id="PIRSF002811">
    <property type="entry name" value="DnaG"/>
    <property type="match status" value="1"/>
</dbReference>
<dbReference type="PANTHER" id="PTHR30313:SF2">
    <property type="entry name" value="DNA PRIMASE"/>
    <property type="match status" value="1"/>
</dbReference>
<evidence type="ECO:0000256" key="9">
    <source>
        <dbReference type="ARBA" id="ARBA00022842"/>
    </source>
</evidence>
<dbReference type="InterPro" id="IPR006171">
    <property type="entry name" value="TOPRIM_dom"/>
</dbReference>
<evidence type="ECO:0000256" key="6">
    <source>
        <dbReference type="ARBA" id="ARBA00022723"/>
    </source>
</evidence>
<evidence type="ECO:0000256" key="12">
    <source>
        <dbReference type="HAMAP-Rule" id="MF_00974"/>
    </source>
</evidence>
<keyword evidence="9" id="KW-0460">Magnesium</keyword>
<dbReference type="SUPFAM" id="SSF56731">
    <property type="entry name" value="DNA primase core"/>
    <property type="match status" value="1"/>
</dbReference>
<feature type="region of interest" description="Disordered" evidence="15">
    <location>
        <begin position="671"/>
        <end position="692"/>
    </location>
</feature>
<name>A0A420WAN5_9PROT</name>
<dbReference type="GO" id="GO:1990077">
    <property type="term" value="C:primosome complex"/>
    <property type="evidence" value="ECO:0007669"/>
    <property type="project" value="UniProtKB-KW"/>
</dbReference>
<comment type="function">
    <text evidence="12 13">RNA polymerase that catalyzes the synthesis of short RNA molecules used as primers for DNA polymerase during DNA replication.</text>
</comment>
<keyword evidence="8 12" id="KW-0862">Zinc</keyword>
<comment type="catalytic activity">
    <reaction evidence="12">
        <text>ssDNA + n NTP = ssDNA/pppN(pN)n-1 hybrid + (n-1) diphosphate.</text>
        <dbReference type="EC" id="2.7.7.101"/>
    </reaction>
</comment>
<keyword evidence="11 12" id="KW-0804">Transcription</keyword>
<evidence type="ECO:0000256" key="8">
    <source>
        <dbReference type="ARBA" id="ARBA00022833"/>
    </source>
</evidence>
<dbReference type="InterPro" id="IPR050219">
    <property type="entry name" value="DnaG_primase"/>
</dbReference>
<gene>
    <name evidence="12" type="primary">dnaG</name>
    <name evidence="17" type="ORF">BCL74_3392</name>
</gene>
<dbReference type="HAMAP" id="MF_00974">
    <property type="entry name" value="DNA_primase_DnaG"/>
    <property type="match status" value="1"/>
</dbReference>
<dbReference type="Pfam" id="PF13662">
    <property type="entry name" value="Toprim_4"/>
    <property type="match status" value="1"/>
</dbReference>
<dbReference type="NCBIfam" id="TIGR01391">
    <property type="entry name" value="dnaG"/>
    <property type="match status" value="1"/>
</dbReference>
<dbReference type="GO" id="GO:0003899">
    <property type="term" value="F:DNA-directed RNA polymerase activity"/>
    <property type="evidence" value="ECO:0007669"/>
    <property type="project" value="UniProtKB-UniRule"/>
</dbReference>
<comment type="caution">
    <text evidence="17">The sequence shown here is derived from an EMBL/GenBank/DDBJ whole genome shotgun (WGS) entry which is preliminary data.</text>
</comment>
<dbReference type="InterPro" id="IPR037068">
    <property type="entry name" value="DNA_primase_core_N_sf"/>
</dbReference>
<protein>
    <recommendedName>
        <fullName evidence="12 13">DNA primase</fullName>
        <ecNumber evidence="12">2.7.7.101</ecNumber>
    </recommendedName>
</protein>
<evidence type="ECO:0000313" key="18">
    <source>
        <dbReference type="Proteomes" id="UP000277424"/>
    </source>
</evidence>
<dbReference type="InterPro" id="IPR036977">
    <property type="entry name" value="DNA_primase_Znf_CHC2"/>
</dbReference>
<evidence type="ECO:0000256" key="15">
    <source>
        <dbReference type="SAM" id="MobiDB-lite"/>
    </source>
</evidence>
<dbReference type="RefSeq" id="WP_121221824.1">
    <property type="nucleotide sequence ID" value="NZ_RBIG01000004.1"/>
</dbReference>
<dbReference type="InterPro" id="IPR006295">
    <property type="entry name" value="DNA_primase_DnaG"/>
</dbReference>
<dbReference type="InterPro" id="IPR030846">
    <property type="entry name" value="DnaG_bac"/>
</dbReference>
<comment type="subunit">
    <text evidence="12">Monomer. Interacts with DnaB.</text>
</comment>
<feature type="region of interest" description="Disordered" evidence="15">
    <location>
        <begin position="472"/>
        <end position="497"/>
    </location>
</feature>
<dbReference type="GO" id="GO:0008270">
    <property type="term" value="F:zinc ion binding"/>
    <property type="evidence" value="ECO:0007669"/>
    <property type="project" value="UniProtKB-UniRule"/>
</dbReference>
<proteinExistence type="inferred from homology"/>
<evidence type="ECO:0000256" key="10">
    <source>
        <dbReference type="ARBA" id="ARBA00023125"/>
    </source>
</evidence>
<evidence type="ECO:0000256" key="3">
    <source>
        <dbReference type="ARBA" id="ARBA00022679"/>
    </source>
</evidence>
<dbReference type="GO" id="GO:0000428">
    <property type="term" value="C:DNA-directed RNA polymerase complex"/>
    <property type="evidence" value="ECO:0007669"/>
    <property type="project" value="UniProtKB-KW"/>
</dbReference>
<keyword evidence="10 12" id="KW-0238">DNA-binding</keyword>
<feature type="zinc finger region" description="CHC2-type" evidence="12 14">
    <location>
        <begin position="38"/>
        <end position="62"/>
    </location>
</feature>
<keyword evidence="4 12" id="KW-0548">Nucleotidyltransferase</keyword>
<dbReference type="SMART" id="SM00400">
    <property type="entry name" value="ZnF_CHCC"/>
    <property type="match status" value="1"/>
</dbReference>
<dbReference type="AlphaFoldDB" id="A0A420WAN5"/>
<dbReference type="InterPro" id="IPR034151">
    <property type="entry name" value="TOPRIM_DnaG_bac"/>
</dbReference>
<evidence type="ECO:0000256" key="5">
    <source>
        <dbReference type="ARBA" id="ARBA00022705"/>
    </source>
</evidence>
<dbReference type="Gene3D" id="3.90.580.10">
    <property type="entry name" value="Zinc finger, CHC2-type domain"/>
    <property type="match status" value="1"/>
</dbReference>
<feature type="domain" description="Toprim" evidence="16">
    <location>
        <begin position="264"/>
        <end position="346"/>
    </location>
</feature>
<evidence type="ECO:0000256" key="2">
    <source>
        <dbReference type="ARBA" id="ARBA00022515"/>
    </source>
</evidence>
<comment type="domain">
    <text evidence="12">Contains an N-terminal zinc-binding domain, a central core domain that contains the primase activity, and a C-terminal DnaB-binding domain.</text>
</comment>
<keyword evidence="7 12" id="KW-0863">Zinc-finger</keyword>
<keyword evidence="3 12" id="KW-0808">Transferase</keyword>
<evidence type="ECO:0000256" key="13">
    <source>
        <dbReference type="PIRNR" id="PIRNR002811"/>
    </source>
</evidence>
<evidence type="ECO:0000256" key="4">
    <source>
        <dbReference type="ARBA" id="ARBA00022695"/>
    </source>
</evidence>
<evidence type="ECO:0000256" key="14">
    <source>
        <dbReference type="PIRSR" id="PIRSR002811-1"/>
    </source>
</evidence>
<evidence type="ECO:0000259" key="16">
    <source>
        <dbReference type="PROSITE" id="PS50880"/>
    </source>
</evidence>
<dbReference type="OrthoDB" id="9803773at2"/>
<dbReference type="Gene3D" id="3.90.980.10">
    <property type="entry name" value="DNA primase, catalytic core, N-terminal domain"/>
    <property type="match status" value="1"/>
</dbReference>
<keyword evidence="5 12" id="KW-0235">DNA replication</keyword>
<dbReference type="SMART" id="SM00493">
    <property type="entry name" value="TOPRIM"/>
    <property type="match status" value="1"/>
</dbReference>
<dbReference type="InterPro" id="IPR013264">
    <property type="entry name" value="DNAG_N"/>
</dbReference>